<accession>A0AAQ3TGI7</accession>
<keyword evidence="2" id="KW-1185">Reference proteome</keyword>
<proteinExistence type="predicted"/>
<organism evidence="1 2">
    <name type="scientific">Paspalum notatum var. saurae</name>
    <dbReference type="NCBI Taxonomy" id="547442"/>
    <lineage>
        <taxon>Eukaryota</taxon>
        <taxon>Viridiplantae</taxon>
        <taxon>Streptophyta</taxon>
        <taxon>Embryophyta</taxon>
        <taxon>Tracheophyta</taxon>
        <taxon>Spermatophyta</taxon>
        <taxon>Magnoliopsida</taxon>
        <taxon>Liliopsida</taxon>
        <taxon>Poales</taxon>
        <taxon>Poaceae</taxon>
        <taxon>PACMAD clade</taxon>
        <taxon>Panicoideae</taxon>
        <taxon>Andropogonodae</taxon>
        <taxon>Paspaleae</taxon>
        <taxon>Paspalinae</taxon>
        <taxon>Paspalum</taxon>
    </lineage>
</organism>
<name>A0AAQ3TGI7_PASNO</name>
<sequence length="71" mass="7019">MVFRRLCSGSAACGVGDSGGGLGGAAGAAARVLLPPRSFVYRPCPPGLARATVGGDHGGWERLPVVLPVSS</sequence>
<gene>
    <name evidence="1" type="ORF">U9M48_021048</name>
</gene>
<dbReference type="AlphaFoldDB" id="A0AAQ3TGI7"/>
<protein>
    <submittedName>
        <fullName evidence="1">Uncharacterized protein</fullName>
    </submittedName>
</protein>
<reference evidence="1 2" key="1">
    <citation type="submission" date="2024-02" db="EMBL/GenBank/DDBJ databases">
        <title>High-quality chromosome-scale genome assembly of Pensacola bahiagrass (Paspalum notatum Flugge var. saurae).</title>
        <authorList>
            <person name="Vega J.M."/>
            <person name="Podio M."/>
            <person name="Orjuela J."/>
            <person name="Siena L.A."/>
            <person name="Pessino S.C."/>
            <person name="Combes M.C."/>
            <person name="Mariac C."/>
            <person name="Albertini E."/>
            <person name="Pupilli F."/>
            <person name="Ortiz J.P.A."/>
            <person name="Leblanc O."/>
        </authorList>
    </citation>
    <scope>NUCLEOTIDE SEQUENCE [LARGE SCALE GENOMIC DNA]</scope>
    <source>
        <strain evidence="1">R1</strain>
        <tissue evidence="1">Leaf</tissue>
    </source>
</reference>
<evidence type="ECO:0000313" key="2">
    <source>
        <dbReference type="Proteomes" id="UP001341281"/>
    </source>
</evidence>
<evidence type="ECO:0000313" key="1">
    <source>
        <dbReference type="EMBL" id="WVZ72618.1"/>
    </source>
</evidence>
<dbReference type="EMBL" id="CP144748">
    <property type="protein sequence ID" value="WVZ72618.1"/>
    <property type="molecule type" value="Genomic_DNA"/>
</dbReference>
<dbReference type="Proteomes" id="UP001341281">
    <property type="component" value="Chromosome 04"/>
</dbReference>